<protein>
    <submittedName>
        <fullName evidence="4">Alkaline phosphatase D</fullName>
    </submittedName>
</protein>
<feature type="chain" id="PRO_5011523036" evidence="1">
    <location>
        <begin position="30"/>
        <end position="503"/>
    </location>
</feature>
<dbReference type="EMBL" id="FMZZ01000001">
    <property type="protein sequence ID" value="SDC24105.1"/>
    <property type="molecule type" value="Genomic_DNA"/>
</dbReference>
<dbReference type="Gene3D" id="3.60.21.70">
    <property type="entry name" value="PhoD-like phosphatase"/>
    <property type="match status" value="1"/>
</dbReference>
<dbReference type="PANTHER" id="PTHR43606">
    <property type="entry name" value="PHOSPHATASE, PUTATIVE (AFU_ORTHOLOGUE AFUA_6G08710)-RELATED"/>
    <property type="match status" value="1"/>
</dbReference>
<dbReference type="AlphaFoldDB" id="A0A1G6K0E2"/>
<dbReference type="OrthoDB" id="327733at2"/>
<dbReference type="InterPro" id="IPR052900">
    <property type="entry name" value="Phospholipid_Metab_Enz"/>
</dbReference>
<dbReference type="InterPro" id="IPR032093">
    <property type="entry name" value="PhoD_N"/>
</dbReference>
<dbReference type="PANTHER" id="PTHR43606:SF2">
    <property type="entry name" value="ALKALINE PHOSPHATASE FAMILY PROTEIN (AFU_ORTHOLOGUE AFUA_5G03860)"/>
    <property type="match status" value="1"/>
</dbReference>
<organism evidence="4 5">
    <name type="scientific">Actinokineospora iranica</name>
    <dbReference type="NCBI Taxonomy" id="1271860"/>
    <lineage>
        <taxon>Bacteria</taxon>
        <taxon>Bacillati</taxon>
        <taxon>Actinomycetota</taxon>
        <taxon>Actinomycetes</taxon>
        <taxon>Pseudonocardiales</taxon>
        <taxon>Pseudonocardiaceae</taxon>
        <taxon>Actinokineospora</taxon>
    </lineage>
</organism>
<dbReference type="InterPro" id="IPR029052">
    <property type="entry name" value="Metallo-depent_PP-like"/>
</dbReference>
<dbReference type="InterPro" id="IPR006311">
    <property type="entry name" value="TAT_signal"/>
</dbReference>
<evidence type="ECO:0000259" key="3">
    <source>
        <dbReference type="Pfam" id="PF16655"/>
    </source>
</evidence>
<dbReference type="InterPro" id="IPR018946">
    <property type="entry name" value="PhoD-like_MPP"/>
</dbReference>
<sequence length="503" mass="54763">MTRLQRRTFLIGGLAGAGATLLSSGTAHAIAYPFTLGVASGEPAADGFVIWTRLAPSPLNADGLGGMSSASVTVEWQVADDQNFTQLARTGSVTAEQGSAHSVHVEVTGLQAGREYWYRFRAAGHISQVGRALTAPATGTSPALTMLFASCSHYEAGYFTAYRRMAEERPDLILHLGDYIYEGGAGSSGVRSHVPSTEISTLANYRVRHALYKRDVDLQAAHAIAPWAVVWDDHEVENNYANLVRNDTSPAGDFRARRAAAYKAYYEHMPLRAAQAPVNENMQLYRRLRWGSLATLHMLDTRQYRDDQACGDGTKVCAAADDPARTLTGAAQESWLLNGMGRHLGTWDLIGQQVFFAQKLASADGAKSMDSWDGYTANRRRLQQGWEAQGNTSTVVLTGDVHRSWASNLMADYTTQNRVIGTELVTTSITSGGDGNAAETGLSSLNPHVKFYKNQRGYVRTVTTPTQMTVDFRALDRVTVRDYPIKTVRSYVIQAGSPGLQAP</sequence>
<name>A0A1G6K0E2_9PSEU</name>
<feature type="domain" description="Phospholipase D N-terminal" evidence="3">
    <location>
        <begin position="36"/>
        <end position="134"/>
    </location>
</feature>
<gene>
    <name evidence="4" type="ORF">SAMN05216174_101635</name>
</gene>
<feature type="domain" description="PhoD-like phosphatase metallophosphatase" evidence="2">
    <location>
        <begin position="147"/>
        <end position="472"/>
    </location>
</feature>
<dbReference type="Pfam" id="PF16655">
    <property type="entry name" value="PhoD_N"/>
    <property type="match status" value="1"/>
</dbReference>
<feature type="signal peptide" evidence="1">
    <location>
        <begin position="1"/>
        <end position="29"/>
    </location>
</feature>
<dbReference type="InterPro" id="IPR038607">
    <property type="entry name" value="PhoD-like_sf"/>
</dbReference>
<evidence type="ECO:0000313" key="5">
    <source>
        <dbReference type="Proteomes" id="UP000199501"/>
    </source>
</evidence>
<proteinExistence type="predicted"/>
<dbReference type="PROSITE" id="PS51318">
    <property type="entry name" value="TAT"/>
    <property type="match status" value="1"/>
</dbReference>
<dbReference type="Gene3D" id="2.60.40.380">
    <property type="entry name" value="Purple acid phosphatase-like, N-terminal"/>
    <property type="match status" value="1"/>
</dbReference>
<evidence type="ECO:0000259" key="2">
    <source>
        <dbReference type="Pfam" id="PF09423"/>
    </source>
</evidence>
<accession>A0A1G6K0E2</accession>
<evidence type="ECO:0000313" key="4">
    <source>
        <dbReference type="EMBL" id="SDC24105.1"/>
    </source>
</evidence>
<dbReference type="RefSeq" id="WP_091447954.1">
    <property type="nucleotide sequence ID" value="NZ_FMZZ01000001.1"/>
</dbReference>
<dbReference type="Pfam" id="PF09423">
    <property type="entry name" value="PhoD"/>
    <property type="match status" value="1"/>
</dbReference>
<evidence type="ECO:0000256" key="1">
    <source>
        <dbReference type="SAM" id="SignalP"/>
    </source>
</evidence>
<keyword evidence="5" id="KW-1185">Reference proteome</keyword>
<reference evidence="5" key="1">
    <citation type="submission" date="2016-10" db="EMBL/GenBank/DDBJ databases">
        <authorList>
            <person name="Varghese N."/>
            <person name="Submissions S."/>
        </authorList>
    </citation>
    <scope>NUCLEOTIDE SEQUENCE [LARGE SCALE GENOMIC DNA]</scope>
    <source>
        <strain evidence="5">IBRC-M 10403</strain>
    </source>
</reference>
<dbReference type="STRING" id="1271860.SAMN05216174_101635"/>
<dbReference type="CDD" id="cd07389">
    <property type="entry name" value="MPP_PhoD"/>
    <property type="match status" value="1"/>
</dbReference>
<dbReference type="Proteomes" id="UP000199501">
    <property type="component" value="Unassembled WGS sequence"/>
</dbReference>
<keyword evidence="1" id="KW-0732">Signal</keyword>
<dbReference type="SUPFAM" id="SSF56300">
    <property type="entry name" value="Metallo-dependent phosphatases"/>
    <property type="match status" value="1"/>
</dbReference>